<name>A0A5C4JN55_9HYPH</name>
<dbReference type="SMART" id="SM00671">
    <property type="entry name" value="SEL1"/>
    <property type="match status" value="3"/>
</dbReference>
<keyword evidence="3" id="KW-1185">Reference proteome</keyword>
<dbReference type="OrthoDB" id="580982at2"/>
<gene>
    <name evidence="2" type="ORF">FF124_15170</name>
</gene>
<dbReference type="SUPFAM" id="SSF81901">
    <property type="entry name" value="HCP-like"/>
    <property type="match status" value="1"/>
</dbReference>
<dbReference type="EMBL" id="VCLB01000008">
    <property type="protein sequence ID" value="TNB46896.1"/>
    <property type="molecule type" value="Genomic_DNA"/>
</dbReference>
<evidence type="ECO:0000313" key="2">
    <source>
        <dbReference type="EMBL" id="TNB46896.1"/>
    </source>
</evidence>
<evidence type="ECO:0000259" key="1">
    <source>
        <dbReference type="Pfam" id="PF12770"/>
    </source>
</evidence>
<reference evidence="2 3" key="2">
    <citation type="submission" date="2019-06" db="EMBL/GenBank/DDBJ databases">
        <title>Martelella lutilitoris sp. nov., isolated from a tidal mudflat.</title>
        <authorList>
            <person name="Kim Y.-J."/>
        </authorList>
    </citation>
    <scope>NUCLEOTIDE SEQUENCE [LARGE SCALE GENOMIC DNA]</scope>
    <source>
        <strain evidence="2 3">GH2-6</strain>
    </source>
</reference>
<organism evidence="2 3">
    <name type="scientific">Martelella lutilitoris</name>
    <dbReference type="NCBI Taxonomy" id="2583532"/>
    <lineage>
        <taxon>Bacteria</taxon>
        <taxon>Pseudomonadati</taxon>
        <taxon>Pseudomonadota</taxon>
        <taxon>Alphaproteobacteria</taxon>
        <taxon>Hyphomicrobiales</taxon>
        <taxon>Aurantimonadaceae</taxon>
        <taxon>Martelella</taxon>
    </lineage>
</organism>
<protein>
    <submittedName>
        <fullName evidence="2">CHAT domain-containing protein</fullName>
    </submittedName>
</protein>
<proteinExistence type="predicted"/>
<reference evidence="2 3" key="1">
    <citation type="submission" date="2019-05" db="EMBL/GenBank/DDBJ databases">
        <authorList>
            <person name="Lee S.D."/>
        </authorList>
    </citation>
    <scope>NUCLEOTIDE SEQUENCE [LARGE SCALE GENOMIC DNA]</scope>
    <source>
        <strain evidence="2 3">GH2-6</strain>
    </source>
</reference>
<accession>A0A5C4JN55</accession>
<dbReference type="InterPro" id="IPR011990">
    <property type="entry name" value="TPR-like_helical_dom_sf"/>
</dbReference>
<dbReference type="Proteomes" id="UP000307874">
    <property type="component" value="Unassembled WGS sequence"/>
</dbReference>
<dbReference type="InterPro" id="IPR024983">
    <property type="entry name" value="CHAT_dom"/>
</dbReference>
<dbReference type="Gene3D" id="1.25.40.10">
    <property type="entry name" value="Tetratricopeptide repeat domain"/>
    <property type="match status" value="1"/>
</dbReference>
<feature type="domain" description="CHAT" evidence="1">
    <location>
        <begin position="1303"/>
        <end position="1616"/>
    </location>
</feature>
<dbReference type="InterPro" id="IPR006597">
    <property type="entry name" value="Sel1-like"/>
</dbReference>
<dbReference type="RefSeq" id="WP_138749334.1">
    <property type="nucleotide sequence ID" value="NZ_VCLB01000008.1"/>
</dbReference>
<comment type="caution">
    <text evidence="2">The sequence shown here is derived from an EMBL/GenBank/DDBJ whole genome shotgun (WGS) entry which is preliminary data.</text>
</comment>
<dbReference type="Pfam" id="PF12770">
    <property type="entry name" value="CHAT"/>
    <property type="match status" value="1"/>
</dbReference>
<evidence type="ECO:0000313" key="3">
    <source>
        <dbReference type="Proteomes" id="UP000307874"/>
    </source>
</evidence>
<sequence length="1618" mass="174531">MNSRGSQSRLGQGLAAVIVALLALAPLLASVPASALEIYRNGVPYDINVALPDGGAFDADGVDRRFALGPVEGNLRLIQDHYDDCTALVDERISNWRKYGFDEANQRLVSESECSVTIRNSDTGETVSSFYILIDDCDCFSALHFRYADDTRDAYEAHAPDVIASIRSNNGFAPPPGHAALGNNAYGRAVQALSGLSCVSEDLFAEMNANERNEFMVTAFSAWSAMTVDDIAHQAGLWENEGYSLDLSDANLQRVAEALPGAVQAMAEDVDRYGNRFCPLVVGMTTQNLAYGYVGLSDLRFTQRDFNALFHDYLRLAQSLMQRHGCYDGALDGAFGPASRAAWNRLREGLGLDPRAGEFTPTVSDVAAIADMPVTGRACVTAENVLAAHEEGLRLLDFLYPPHELPPLDRPWVRETLGPAFDRMAARNAWTALEEETALMLLSEKAAFAPGGDQRARAVAELMGEGGPAWGAPAYFAAMETADAGVAFTVEAAQRQSQMREEQVFAMPLGMFTTSDYGLVLTVSDRAETSRVANVVLAHPEAFEALTVVSGPAFEYLIAERMLQGATIHGKSAAAARRLLEDAALKGAPYAKAHLALMLEYGQGGETDTDRARRLYEEAAAAGEGFAMAQLARQADGATPEAIAAALSWYQALVDLAGRKAEDYGPDADWAFSHSWIADFLANRMMDGSPALLSPAGTMMIATAADQSAAFAARLAETNLCAECGAVLDPMEGAKWLAKAAEKGDAEALFKLARLLDAFPEISEYKAEDFLRVFKQRYEGAPEGFERESIRRDAVAGAVAYDMRMARADGDGAAPVDVAEATLARVCDDDWQSCETVAKQFAAGRYGADLVAVGFDRLMALDSIELVDVLAAYGDFRGAAERAERAKEYELGALTGPADDREGNNIRNATIRRLVENRAPGDLQSLPDGLVGFLGLMAFNGDKAAADFLRLIRAADPEAEPPLPNLQSAAETFAAVRARGGTSLGLVNSARRYGDALQAVGDNGQALAMELTALSAELRLDRLRELSEGPLSAELTRVCHLSNASERAFALGSDSLAVLLAKQAINRLQGVRADLATLPENLRGCFRDLIADNYRWLADLFIQQDRLSDAEFVLGLLKDFEAFQFTDRDLDFAGDAFATLPLTEAETALQAAIAALQPPSIADVRERDALLSRQEAGTLTGAEQERLNVLNGQLAEADAAYEAGLETIFAALADLEESEPASETPLAEQSVQATILSGLETNAVALHYLVMPDRLNILLTSRDEQLSYTIDTWNGEPFSEAALNAVLADLHLKFNDFFSDPRAESETLYDLLIGPVEDDLARIDPDLLLLSQDRRLRYMPYQALYDGAEYLVERYDIASLTSSESEITGVAVAETPFAGLGLTRAVGDFSELPGVALEFGGLLSGDERYGFMDGALALDEAFDRSALAEALTIGGSSSVGAGTVHVASHFVLGTSEDDSYLLLGTGEHLPVSEIKGTSGDFDFSNVDLLTWSACETGRANPGSDGREIESLAKITGERGAKATLATLWPVLDISTPLIMQRFYELREFGGLSKAEALATAQREFIQRRIGDRDVLNRESVVFQTAGRLGLPADPGSPITYDFDHPIFWAPFMLMGNWR</sequence>